<reference evidence="1 2" key="1">
    <citation type="submission" date="2021-09" db="EMBL/GenBank/DDBJ databases">
        <title>Genomic insights and catalytic innovation underlie evolution of tropane alkaloids biosynthesis.</title>
        <authorList>
            <person name="Wang Y.-J."/>
            <person name="Tian T."/>
            <person name="Huang J.-P."/>
            <person name="Huang S.-X."/>
        </authorList>
    </citation>
    <scope>NUCLEOTIDE SEQUENCE [LARGE SCALE GENOMIC DNA]</scope>
    <source>
        <strain evidence="1">KIB-2018</strain>
        <tissue evidence="1">Leaf</tissue>
    </source>
</reference>
<dbReference type="AlphaFoldDB" id="A0AAV8S882"/>
<evidence type="ECO:0000313" key="1">
    <source>
        <dbReference type="EMBL" id="KAJ8748294.1"/>
    </source>
</evidence>
<dbReference type="PANTHER" id="PTHR47868">
    <property type="entry name" value="OS05G0457700 PROTEIN"/>
    <property type="match status" value="1"/>
</dbReference>
<sequence length="211" mass="23510">MYTNLFTTTIAFILKYRGNYDDAMGKLHEVHDLKLSSLFVRAFAMEALVGLNLEVGRDDTSLVLANKCLEILESEEFKSSGVDFDVANARGKAVKGLVELVLGNFESAESYFQGFQENKACVGEHLFHLNCCFIIWRILACHIEFSISKFFDIHAVATCNMNTQEVLLAANCALGQLEAHMGNFGDAEETLKFTESSKKQRGNQTFIDGLV</sequence>
<organism evidence="1 2">
    <name type="scientific">Erythroxylum novogranatense</name>
    <dbReference type="NCBI Taxonomy" id="1862640"/>
    <lineage>
        <taxon>Eukaryota</taxon>
        <taxon>Viridiplantae</taxon>
        <taxon>Streptophyta</taxon>
        <taxon>Embryophyta</taxon>
        <taxon>Tracheophyta</taxon>
        <taxon>Spermatophyta</taxon>
        <taxon>Magnoliopsida</taxon>
        <taxon>eudicotyledons</taxon>
        <taxon>Gunneridae</taxon>
        <taxon>Pentapetalae</taxon>
        <taxon>rosids</taxon>
        <taxon>fabids</taxon>
        <taxon>Malpighiales</taxon>
        <taxon>Erythroxylaceae</taxon>
        <taxon>Erythroxylum</taxon>
    </lineage>
</organism>
<dbReference type="EMBL" id="JAIWQS010000012">
    <property type="protein sequence ID" value="KAJ8748294.1"/>
    <property type="molecule type" value="Genomic_DNA"/>
</dbReference>
<proteinExistence type="predicted"/>
<dbReference type="GO" id="GO:0005739">
    <property type="term" value="C:mitochondrion"/>
    <property type="evidence" value="ECO:0007669"/>
    <property type="project" value="TreeGrafter"/>
</dbReference>
<evidence type="ECO:0000313" key="2">
    <source>
        <dbReference type="Proteomes" id="UP001159364"/>
    </source>
</evidence>
<dbReference type="SUPFAM" id="SSF48452">
    <property type="entry name" value="TPR-like"/>
    <property type="match status" value="1"/>
</dbReference>
<comment type="caution">
    <text evidence="1">The sequence shown here is derived from an EMBL/GenBank/DDBJ whole genome shotgun (WGS) entry which is preliminary data.</text>
</comment>
<name>A0AAV8S882_9ROSI</name>
<dbReference type="Proteomes" id="UP001159364">
    <property type="component" value="Linkage Group LG12"/>
</dbReference>
<dbReference type="InterPro" id="IPR011990">
    <property type="entry name" value="TPR-like_helical_dom_sf"/>
</dbReference>
<dbReference type="PANTHER" id="PTHR47868:SF2">
    <property type="entry name" value="OS05G0457700 PROTEIN"/>
    <property type="match status" value="1"/>
</dbReference>
<gene>
    <name evidence="1" type="ORF">K2173_001713</name>
</gene>
<keyword evidence="2" id="KW-1185">Reference proteome</keyword>
<accession>A0AAV8S882</accession>
<protein>
    <submittedName>
        <fullName evidence="1">Uncharacterized protein</fullName>
    </submittedName>
</protein>